<dbReference type="Gene3D" id="3.80.10.10">
    <property type="entry name" value="Ribonuclease Inhibitor"/>
    <property type="match status" value="1"/>
</dbReference>
<feature type="compositionally biased region" description="Basic residues" evidence="1">
    <location>
        <begin position="133"/>
        <end position="145"/>
    </location>
</feature>
<dbReference type="OrthoDB" id="5395390at2759"/>
<name>A0A9P9FEX9_9HYPO</name>
<comment type="caution">
    <text evidence="2">The sequence shown here is derived from an EMBL/GenBank/DDBJ whole genome shotgun (WGS) entry which is preliminary data.</text>
</comment>
<feature type="compositionally biased region" description="Low complexity" evidence="1">
    <location>
        <begin position="663"/>
        <end position="672"/>
    </location>
</feature>
<feature type="region of interest" description="Disordered" evidence="1">
    <location>
        <begin position="749"/>
        <end position="773"/>
    </location>
</feature>
<proteinExistence type="predicted"/>
<feature type="compositionally biased region" description="Basic and acidic residues" evidence="1">
    <location>
        <begin position="1"/>
        <end position="16"/>
    </location>
</feature>
<evidence type="ECO:0000313" key="2">
    <source>
        <dbReference type="EMBL" id="KAH7160602.1"/>
    </source>
</evidence>
<feature type="compositionally biased region" description="Basic residues" evidence="1">
    <location>
        <begin position="86"/>
        <end position="96"/>
    </location>
</feature>
<dbReference type="AlphaFoldDB" id="A0A9P9FEX9"/>
<reference evidence="2" key="1">
    <citation type="journal article" date="2021" name="Nat. Commun.">
        <title>Genetic determinants of endophytism in the Arabidopsis root mycobiome.</title>
        <authorList>
            <person name="Mesny F."/>
            <person name="Miyauchi S."/>
            <person name="Thiergart T."/>
            <person name="Pickel B."/>
            <person name="Atanasova L."/>
            <person name="Karlsson M."/>
            <person name="Huettel B."/>
            <person name="Barry K.W."/>
            <person name="Haridas S."/>
            <person name="Chen C."/>
            <person name="Bauer D."/>
            <person name="Andreopoulos W."/>
            <person name="Pangilinan J."/>
            <person name="LaButti K."/>
            <person name="Riley R."/>
            <person name="Lipzen A."/>
            <person name="Clum A."/>
            <person name="Drula E."/>
            <person name="Henrissat B."/>
            <person name="Kohler A."/>
            <person name="Grigoriev I.V."/>
            <person name="Martin F.M."/>
            <person name="Hacquard S."/>
        </authorList>
    </citation>
    <scope>NUCLEOTIDE SEQUENCE</scope>
    <source>
        <strain evidence="2">MPI-CAGE-AT-0147</strain>
    </source>
</reference>
<evidence type="ECO:0000313" key="3">
    <source>
        <dbReference type="Proteomes" id="UP000738349"/>
    </source>
</evidence>
<dbReference type="Proteomes" id="UP000738349">
    <property type="component" value="Unassembled WGS sequence"/>
</dbReference>
<keyword evidence="3" id="KW-1185">Reference proteome</keyword>
<accession>A0A9P9FEX9</accession>
<dbReference type="PROSITE" id="PS51450">
    <property type="entry name" value="LRR"/>
    <property type="match status" value="1"/>
</dbReference>
<feature type="region of interest" description="Disordered" evidence="1">
    <location>
        <begin position="1"/>
        <end position="164"/>
    </location>
</feature>
<organism evidence="2 3">
    <name type="scientific">Dactylonectria macrodidyma</name>
    <dbReference type="NCBI Taxonomy" id="307937"/>
    <lineage>
        <taxon>Eukaryota</taxon>
        <taxon>Fungi</taxon>
        <taxon>Dikarya</taxon>
        <taxon>Ascomycota</taxon>
        <taxon>Pezizomycotina</taxon>
        <taxon>Sordariomycetes</taxon>
        <taxon>Hypocreomycetidae</taxon>
        <taxon>Hypocreales</taxon>
        <taxon>Nectriaceae</taxon>
        <taxon>Dactylonectria</taxon>
    </lineage>
</organism>
<dbReference type="InterPro" id="IPR001611">
    <property type="entry name" value="Leu-rich_rpt"/>
</dbReference>
<gene>
    <name evidence="2" type="ORF">EDB81DRAFT_943434</name>
</gene>
<sequence>MARTRAADHQSADRHATQRNPGGTSRTEESHSLRTSTRSQPRIHYKDDSSSDDDEPSDSSLESIDAATESDQGSARALGRDLHLAPRPRRQTRRPAMRTSTRSRGERRSARQAAISHSQSIEPASHLVPQHNLARRQRLRKRQRLSNRPSGAKNSPNASKRRRIVPQVSDIPLPEGIIPDWRDPQMPYGAWTDIFYYAATTGGHDTLDVNWLINAATTCKAFSEPALTAIYQCPPITTSGKARRFAALLEQPPSETRFNYKAKIESLYIDIQAIPQSVLSRIVHPLPRLRELVFFTQLDQPPYRELDRTVRWHYSEDIFRALMPSTAQPDPNDEKPFHTVLKSWEWSGRLLGGHVPTILDIARVHQDPSFTHLSKLSFTNFQVPSLYKPRPRPGDEERELQLYNEDGAVIDSIAEAISQVQFLTHLVFESSTVMNHRLLPLLPKGLIHFSLINCWEVKSEDLEPFLHTHGRNLRTLTLSHNQSLDMAFLPSLADACPHLEELRMNLSYFRLHDSPSFVNNDSDPMYEVALLPHQVPKWPASLRVIDFEHIRHWSVETAEMFLGSLLDSAGNLPNLRHLAIKTMLNIPWKARADMRHQWRKRLDRIFLRHSELPRNHTSMRQPPVNEEPSPMPRPKTKGKKRLSDPPSRRSTRLAVQASDSESRNSSNPNGRRSFGRPTYQEPETDEDEFGSSGDENENAPTPGDADLMEEIGGVTAQAMPTIQGLCTTVSIVFDNQKPTELQYGMEDFMDEDRTESDGDWDGDQDDDEAAYAW</sequence>
<feature type="compositionally biased region" description="Acidic residues" evidence="1">
    <location>
        <begin position="682"/>
        <end position="697"/>
    </location>
</feature>
<dbReference type="InterPro" id="IPR032675">
    <property type="entry name" value="LRR_dom_sf"/>
</dbReference>
<evidence type="ECO:0000256" key="1">
    <source>
        <dbReference type="SAM" id="MobiDB-lite"/>
    </source>
</evidence>
<feature type="compositionally biased region" description="Polar residues" evidence="1">
    <location>
        <begin position="146"/>
        <end position="158"/>
    </location>
</feature>
<protein>
    <submittedName>
        <fullName evidence="2">Uncharacterized protein</fullName>
    </submittedName>
</protein>
<dbReference type="SUPFAM" id="SSF52047">
    <property type="entry name" value="RNI-like"/>
    <property type="match status" value="1"/>
</dbReference>
<dbReference type="EMBL" id="JAGMUV010000004">
    <property type="protein sequence ID" value="KAH7160602.1"/>
    <property type="molecule type" value="Genomic_DNA"/>
</dbReference>
<feature type="region of interest" description="Disordered" evidence="1">
    <location>
        <begin position="612"/>
        <end position="707"/>
    </location>
</feature>